<reference evidence="3 4" key="1">
    <citation type="submission" date="2019-08" db="EMBL/GenBank/DDBJ databases">
        <authorList>
            <person name="Peeters C."/>
        </authorList>
    </citation>
    <scope>NUCLEOTIDE SEQUENCE [LARGE SCALE GENOMIC DNA]</scope>
    <source>
        <strain evidence="3 4">LMG 30175</strain>
    </source>
</reference>
<dbReference type="RefSeq" id="WP_150697633.1">
    <property type="nucleotide sequence ID" value="NZ_CABPRZ010000010.1"/>
</dbReference>
<evidence type="ECO:0000313" key="4">
    <source>
        <dbReference type="Proteomes" id="UP000414233"/>
    </source>
</evidence>
<dbReference type="EMBL" id="CABPRZ010000010">
    <property type="protein sequence ID" value="VVE15543.1"/>
    <property type="molecule type" value="Genomic_DNA"/>
</dbReference>
<keyword evidence="4" id="KW-1185">Reference proteome</keyword>
<evidence type="ECO:0000256" key="2">
    <source>
        <dbReference type="SAM" id="SignalP"/>
    </source>
</evidence>
<feature type="chain" id="PRO_5022880468" description="Nuclear transport factor 2 family protein" evidence="2">
    <location>
        <begin position="36"/>
        <end position="206"/>
    </location>
</feature>
<feature type="region of interest" description="Disordered" evidence="1">
    <location>
        <begin position="148"/>
        <end position="206"/>
    </location>
</feature>
<evidence type="ECO:0008006" key="5">
    <source>
        <dbReference type="Google" id="ProtNLM"/>
    </source>
</evidence>
<proteinExistence type="predicted"/>
<name>A0A5E4VUD9_9BURK</name>
<organism evidence="3 4">
    <name type="scientific">Pandoraea terrae</name>
    <dbReference type="NCBI Taxonomy" id="1537710"/>
    <lineage>
        <taxon>Bacteria</taxon>
        <taxon>Pseudomonadati</taxon>
        <taxon>Pseudomonadota</taxon>
        <taxon>Betaproteobacteria</taxon>
        <taxon>Burkholderiales</taxon>
        <taxon>Burkholderiaceae</taxon>
        <taxon>Pandoraea</taxon>
    </lineage>
</organism>
<dbReference type="NCBIfam" id="NF047384">
    <property type="entry name" value="BspC_dom"/>
    <property type="match status" value="1"/>
</dbReference>
<dbReference type="InterPro" id="IPR059225">
    <property type="entry name" value="BspC"/>
</dbReference>
<dbReference type="OrthoDB" id="9130855at2"/>
<keyword evidence="2" id="KW-0732">Signal</keyword>
<evidence type="ECO:0000256" key="1">
    <source>
        <dbReference type="SAM" id="MobiDB-lite"/>
    </source>
</evidence>
<gene>
    <name evidence="3" type="ORF">PTE30175_02780</name>
</gene>
<evidence type="ECO:0000313" key="3">
    <source>
        <dbReference type="EMBL" id="VVE15543.1"/>
    </source>
</evidence>
<feature type="compositionally biased region" description="Low complexity" evidence="1">
    <location>
        <begin position="176"/>
        <end position="206"/>
    </location>
</feature>
<protein>
    <recommendedName>
        <fullName evidence="5">Nuclear transport factor 2 family protein</fullName>
    </recommendedName>
</protein>
<feature type="signal peptide" evidence="2">
    <location>
        <begin position="1"/>
        <end position="35"/>
    </location>
</feature>
<dbReference type="AlphaFoldDB" id="A0A5E4VUD9"/>
<accession>A0A5E4VUD9</accession>
<sequence>MSNRFLNRAVRGLMRALCTAAAAATPLGLPAAAHAVTLEQHRALVDQFINERHADPLVADCAAHASFVVATLPGYQSVEYGPEALDAGHAKVEPWQGHFDDRKQKIDVSQVVTLEAAGKRVNGTTDVVHVRCGYAEGRMMAFDYTSPLPTVEQPKHAKRTRGGAKSHAVAGKSGGKRSTASASSRKSTSKAAPKSSASKKSAAAQP</sequence>
<dbReference type="Proteomes" id="UP000414233">
    <property type="component" value="Unassembled WGS sequence"/>
</dbReference>